<gene>
    <name evidence="2" type="ORF">GLP40_11220</name>
</gene>
<dbReference type="Gene3D" id="3.10.450.50">
    <property type="match status" value="1"/>
</dbReference>
<evidence type="ECO:0000313" key="3">
    <source>
        <dbReference type="Proteomes" id="UP000432464"/>
    </source>
</evidence>
<organism evidence="2 3">
    <name type="scientific">Nocardia aurantiaca</name>
    <dbReference type="NCBI Taxonomy" id="2675850"/>
    <lineage>
        <taxon>Bacteria</taxon>
        <taxon>Bacillati</taxon>
        <taxon>Actinomycetota</taxon>
        <taxon>Actinomycetes</taxon>
        <taxon>Mycobacteriales</taxon>
        <taxon>Nocardiaceae</taxon>
        <taxon>Nocardia</taxon>
    </lineage>
</organism>
<dbReference type="RefSeq" id="WP_154787850.1">
    <property type="nucleotide sequence ID" value="NZ_WMBB01000005.1"/>
</dbReference>
<dbReference type="SUPFAM" id="SSF54427">
    <property type="entry name" value="NTF2-like"/>
    <property type="match status" value="1"/>
</dbReference>
<name>A0A6I3KRJ5_9NOCA</name>
<evidence type="ECO:0000259" key="1">
    <source>
        <dbReference type="Pfam" id="PF13577"/>
    </source>
</evidence>
<accession>A0A6I3KRJ5</accession>
<evidence type="ECO:0000313" key="2">
    <source>
        <dbReference type="EMBL" id="MTE13343.1"/>
    </source>
</evidence>
<dbReference type="InterPro" id="IPR037401">
    <property type="entry name" value="SnoaL-like"/>
</dbReference>
<dbReference type="AlphaFoldDB" id="A0A6I3KRJ5"/>
<feature type="domain" description="SnoaL-like" evidence="1">
    <location>
        <begin position="5"/>
        <end position="127"/>
    </location>
</feature>
<keyword evidence="3" id="KW-1185">Reference proteome</keyword>
<reference evidence="2 3" key="1">
    <citation type="submission" date="2019-11" db="EMBL/GenBank/DDBJ databases">
        <title>Nocardia sp. nov. CT2-14 isolated from soil.</title>
        <authorList>
            <person name="Kanchanasin P."/>
            <person name="Tanasupawat S."/>
            <person name="Yuki M."/>
            <person name="Kudo T."/>
        </authorList>
    </citation>
    <scope>NUCLEOTIDE SEQUENCE [LARGE SCALE GENOMIC DNA]</scope>
    <source>
        <strain evidence="2 3">CT2-14</strain>
    </source>
</reference>
<comment type="caution">
    <text evidence="2">The sequence shown here is derived from an EMBL/GenBank/DDBJ whole genome shotgun (WGS) entry which is preliminary data.</text>
</comment>
<dbReference type="InterPro" id="IPR032710">
    <property type="entry name" value="NTF2-like_dom_sf"/>
</dbReference>
<protein>
    <submittedName>
        <fullName evidence="2">Nuclear transport factor 2 family protein</fullName>
    </submittedName>
</protein>
<dbReference type="EMBL" id="WMBB01000005">
    <property type="protein sequence ID" value="MTE13343.1"/>
    <property type="molecule type" value="Genomic_DNA"/>
</dbReference>
<sequence>MDFAALESIRALKYRYLRTLDLKQWDEFGDTLCADIVGSYGSPSGGLPAQFTSRDQIVDFMRGALSGNIITVHVANHPEITVDGDTASGSWCLEDTVIAADYGLLIRGAAYYHDTYRREDGVWRIASTGYQRIYESKMSTGELPGYALTANRWAPAAESQQG</sequence>
<dbReference type="Proteomes" id="UP000432464">
    <property type="component" value="Unassembled WGS sequence"/>
</dbReference>
<dbReference type="Pfam" id="PF13577">
    <property type="entry name" value="SnoaL_4"/>
    <property type="match status" value="1"/>
</dbReference>
<dbReference type="CDD" id="cd00531">
    <property type="entry name" value="NTF2_like"/>
    <property type="match status" value="1"/>
</dbReference>
<proteinExistence type="predicted"/>